<dbReference type="Pfam" id="PF12752">
    <property type="entry name" value="SUZ"/>
    <property type="match status" value="1"/>
</dbReference>
<feature type="compositionally biased region" description="Low complexity" evidence="1">
    <location>
        <begin position="141"/>
        <end position="155"/>
    </location>
</feature>
<organism evidence="3 4">
    <name type="scientific">Notothenia coriiceps</name>
    <name type="common">black rockcod</name>
    <dbReference type="NCBI Taxonomy" id="8208"/>
    <lineage>
        <taxon>Eukaryota</taxon>
        <taxon>Metazoa</taxon>
        <taxon>Chordata</taxon>
        <taxon>Craniata</taxon>
        <taxon>Vertebrata</taxon>
        <taxon>Euteleostomi</taxon>
        <taxon>Actinopterygii</taxon>
        <taxon>Neopterygii</taxon>
        <taxon>Teleostei</taxon>
        <taxon>Neoteleostei</taxon>
        <taxon>Acanthomorphata</taxon>
        <taxon>Eupercaria</taxon>
        <taxon>Perciformes</taxon>
        <taxon>Notothenioidei</taxon>
        <taxon>Nototheniidae</taxon>
        <taxon>Notothenia</taxon>
    </lineage>
</organism>
<evidence type="ECO:0000259" key="2">
    <source>
        <dbReference type="PROSITE" id="PS51673"/>
    </source>
</evidence>
<dbReference type="Gene3D" id="3.30.1370.50">
    <property type="entry name" value="R3H-like domain"/>
    <property type="match status" value="1"/>
</dbReference>
<dbReference type="GO" id="GO:0003676">
    <property type="term" value="F:nucleic acid binding"/>
    <property type="evidence" value="ECO:0007669"/>
    <property type="project" value="InterPro"/>
</dbReference>
<sequence length="413" mass="45634">MSSYHRMLVHRVAAYFGMEHNVDQTGKSVIINRTSSTRIPEQRFLDQVHKDKTEEIHRWKIILKRDNSSDDQNRLHPLREKQSKSMEEREEEYQRARDRIFSQEPACAQESAHAETRAAAEEYNPYAETQRRRQLFRGSRDSSGSSWTGSSRQSSTETDCRYSNELRPWSSTDSSDSSYQWTSPAMIPRQAANHSWDARASGSISLFRLPSTHPHPSTPPIIDEPAPTSAYIIENGIPPGSILVNPHTDLSSQFAHVSCQSTGEAPPLYPPTQGYLYAAPPPPPNPPSYCQPSPPLPVYYYGQYPTSAQHQCRPISPSQHILSQAAPPTAAYGPAVGVQHPSHPPPQAVLGSYTAMAPHQRSIAQGGVSVSYPQSKVAREGGYCCVVPPPPHLGSCHPPSCPPLGAPAWGAQY</sequence>
<accession>A0A6I9Q2W5</accession>
<dbReference type="InterPro" id="IPR024771">
    <property type="entry name" value="SUZ"/>
</dbReference>
<dbReference type="AlphaFoldDB" id="A0A6I9Q2W5"/>
<keyword evidence="3" id="KW-1185">Reference proteome</keyword>
<dbReference type="KEGG" id="ncc:104967417"/>
<evidence type="ECO:0000313" key="3">
    <source>
        <dbReference type="Proteomes" id="UP000504611"/>
    </source>
</evidence>
<dbReference type="OrthoDB" id="278430at2759"/>
<evidence type="ECO:0000313" key="4">
    <source>
        <dbReference type="RefSeq" id="XP_010795160.1"/>
    </source>
</evidence>
<feature type="domain" description="SUZ" evidence="2">
    <location>
        <begin position="38"/>
        <end position="105"/>
    </location>
</feature>
<reference evidence="4" key="1">
    <citation type="submission" date="2025-08" db="UniProtKB">
        <authorList>
            <consortium name="RefSeq"/>
        </authorList>
    </citation>
    <scope>IDENTIFICATION</scope>
    <source>
        <tissue evidence="4">Muscle</tissue>
    </source>
</reference>
<dbReference type="RefSeq" id="XP_010795160.1">
    <property type="nucleotide sequence ID" value="XM_010796858.1"/>
</dbReference>
<dbReference type="PANTHER" id="PTHR15672">
    <property type="entry name" value="CAMP-REGULATED PHOSPHOPROTEIN 21 RELATED R3H DOMAIN CONTAINING PROTEIN"/>
    <property type="match status" value="1"/>
</dbReference>
<dbReference type="PANTHER" id="PTHR15672:SF12">
    <property type="entry name" value="R3H DOMAIN-CONTAINING PROTEIN 1"/>
    <property type="match status" value="1"/>
</dbReference>
<dbReference type="InterPro" id="IPR051937">
    <property type="entry name" value="R3H_domain_containing"/>
</dbReference>
<feature type="region of interest" description="Disordered" evidence="1">
    <location>
        <begin position="69"/>
        <end position="181"/>
    </location>
</feature>
<protein>
    <submittedName>
        <fullName evidence="4">cAMP-regulated phosphoprotein 21</fullName>
    </submittedName>
</protein>
<dbReference type="Proteomes" id="UP000504611">
    <property type="component" value="Unplaced"/>
</dbReference>
<feature type="compositionally biased region" description="Basic and acidic residues" evidence="1">
    <location>
        <begin position="69"/>
        <end position="101"/>
    </location>
</feature>
<dbReference type="SUPFAM" id="SSF82708">
    <property type="entry name" value="R3H domain"/>
    <property type="match status" value="1"/>
</dbReference>
<gene>
    <name evidence="4" type="primary">arpp21</name>
</gene>
<evidence type="ECO:0000256" key="1">
    <source>
        <dbReference type="SAM" id="MobiDB-lite"/>
    </source>
</evidence>
<dbReference type="InterPro" id="IPR036867">
    <property type="entry name" value="R3H_dom_sf"/>
</dbReference>
<dbReference type="CDD" id="cd02642">
    <property type="entry name" value="R3H_encore_like"/>
    <property type="match status" value="1"/>
</dbReference>
<name>A0A6I9Q2W5_9TELE</name>
<feature type="compositionally biased region" description="Low complexity" evidence="1">
    <location>
        <begin position="169"/>
        <end position="181"/>
    </location>
</feature>
<proteinExistence type="predicted"/>
<dbReference type="CTD" id="10777"/>
<dbReference type="PROSITE" id="PS51673">
    <property type="entry name" value="SUZ"/>
    <property type="match status" value="1"/>
</dbReference>